<protein>
    <recommendedName>
        <fullName evidence="3">histidine kinase</fullName>
        <ecNumber evidence="3">2.7.13.3</ecNumber>
    </recommendedName>
</protein>
<dbReference type="Proteomes" id="UP000248132">
    <property type="component" value="Unassembled WGS sequence"/>
</dbReference>
<dbReference type="GO" id="GO:0005886">
    <property type="term" value="C:plasma membrane"/>
    <property type="evidence" value="ECO:0007669"/>
    <property type="project" value="UniProtKB-SubCell"/>
</dbReference>
<dbReference type="Gene3D" id="1.10.287.130">
    <property type="match status" value="1"/>
</dbReference>
<dbReference type="SUPFAM" id="SSF55874">
    <property type="entry name" value="ATPase domain of HSP90 chaperone/DNA topoisomerase II/histidine kinase"/>
    <property type="match status" value="1"/>
</dbReference>
<dbReference type="SUPFAM" id="SSF158472">
    <property type="entry name" value="HAMP domain-like"/>
    <property type="match status" value="1"/>
</dbReference>
<dbReference type="InterPro" id="IPR003594">
    <property type="entry name" value="HATPase_dom"/>
</dbReference>
<evidence type="ECO:0000259" key="16">
    <source>
        <dbReference type="PROSITE" id="PS50885"/>
    </source>
</evidence>
<dbReference type="PROSITE" id="PS50885">
    <property type="entry name" value="HAMP"/>
    <property type="match status" value="1"/>
</dbReference>
<dbReference type="Gene3D" id="3.30.565.10">
    <property type="entry name" value="Histidine kinase-like ATPase, C-terminal domain"/>
    <property type="match status" value="1"/>
</dbReference>
<evidence type="ECO:0000256" key="7">
    <source>
        <dbReference type="ARBA" id="ARBA00022692"/>
    </source>
</evidence>
<dbReference type="InterPro" id="IPR004358">
    <property type="entry name" value="Sig_transdc_His_kin-like_C"/>
</dbReference>
<sequence>MKLNKMSIKYKLFLYMTVLVALMLIMLWMFQIVFLDDFYKQIKTNDIKASAENISDNIDNEELDTLLDSLSQQRETSIKIFNEDGSEVYSSDLYSDSTEHGMRYDDFYKLYQKALDNGGTYFEISNREIFKGGPGGENPFVGNIKEPRRDFAQSMIYVNIVEKADGSKAVAILNSMITPVDATVDTLRVQLIYVTGITLLLALGFALLISKRISKPIIKINKSAKELAKGNYDTTFNGQGYLEISELNDTLNYAAKELSMVEELRRELIANISHDLRTPLTMITGYGEVMRDIPGENTPENVQIIIDESKRLTTLVNDILDISKLQSGTQKMAFERFNLTQSIREIMLRYTKLTEQDGYRLKFISNEDAWVNADTVKMSQVIYNLINNAITYTGEDKSVTIIQSISNDRVKIEIVDTGEGIAQDMLPLIWDRYYKVDKAHKRAAIGTGLGLSIVKTILDLHEGSRYGVLSTIGQGSIFWFELMTA</sequence>
<feature type="domain" description="Histidine kinase" evidence="15">
    <location>
        <begin position="271"/>
        <end position="485"/>
    </location>
</feature>
<evidence type="ECO:0000256" key="8">
    <source>
        <dbReference type="ARBA" id="ARBA00022741"/>
    </source>
</evidence>
<keyword evidence="13 14" id="KW-0472">Membrane</keyword>
<dbReference type="OrthoDB" id="9762826at2"/>
<dbReference type="CDD" id="cd00075">
    <property type="entry name" value="HATPase"/>
    <property type="match status" value="1"/>
</dbReference>
<dbReference type="CDD" id="cd00082">
    <property type="entry name" value="HisKA"/>
    <property type="match status" value="1"/>
</dbReference>
<dbReference type="SMART" id="SM00304">
    <property type="entry name" value="HAMP"/>
    <property type="match status" value="1"/>
</dbReference>
<dbReference type="RefSeq" id="WP_110460839.1">
    <property type="nucleotide sequence ID" value="NZ_QKMR01000003.1"/>
</dbReference>
<comment type="caution">
    <text evidence="17">The sequence shown here is derived from an EMBL/GenBank/DDBJ whole genome shotgun (WGS) entry which is preliminary data.</text>
</comment>
<evidence type="ECO:0000256" key="1">
    <source>
        <dbReference type="ARBA" id="ARBA00000085"/>
    </source>
</evidence>
<keyword evidence="8" id="KW-0547">Nucleotide-binding</keyword>
<dbReference type="AlphaFoldDB" id="A0A318XSJ3"/>
<evidence type="ECO:0000256" key="2">
    <source>
        <dbReference type="ARBA" id="ARBA00004651"/>
    </source>
</evidence>
<dbReference type="PANTHER" id="PTHR45528">
    <property type="entry name" value="SENSOR HISTIDINE KINASE CPXA"/>
    <property type="match status" value="1"/>
</dbReference>
<dbReference type="Pfam" id="PF00512">
    <property type="entry name" value="HisKA"/>
    <property type="match status" value="1"/>
</dbReference>
<evidence type="ECO:0000256" key="4">
    <source>
        <dbReference type="ARBA" id="ARBA00022475"/>
    </source>
</evidence>
<reference evidence="17 18" key="1">
    <citation type="submission" date="2018-06" db="EMBL/GenBank/DDBJ databases">
        <title>Genomic Encyclopedia of Type Strains, Phase I: the one thousand microbial genomes (KMG-I) project.</title>
        <authorList>
            <person name="Kyrpides N."/>
        </authorList>
    </citation>
    <scope>NUCLEOTIDE SEQUENCE [LARGE SCALE GENOMIC DNA]</scope>
    <source>
        <strain evidence="17 18">DSM 19573</strain>
    </source>
</reference>
<evidence type="ECO:0000256" key="13">
    <source>
        <dbReference type="ARBA" id="ARBA00023136"/>
    </source>
</evidence>
<evidence type="ECO:0000256" key="10">
    <source>
        <dbReference type="ARBA" id="ARBA00022840"/>
    </source>
</evidence>
<keyword evidence="7 14" id="KW-0812">Transmembrane</keyword>
<dbReference type="InterPro" id="IPR050398">
    <property type="entry name" value="HssS/ArlS-like"/>
</dbReference>
<organism evidence="17 18">
    <name type="scientific">Ruminiclostridium sufflavum DSM 19573</name>
    <dbReference type="NCBI Taxonomy" id="1121337"/>
    <lineage>
        <taxon>Bacteria</taxon>
        <taxon>Bacillati</taxon>
        <taxon>Bacillota</taxon>
        <taxon>Clostridia</taxon>
        <taxon>Eubacteriales</taxon>
        <taxon>Oscillospiraceae</taxon>
        <taxon>Ruminiclostridium</taxon>
    </lineage>
</organism>
<dbReference type="GO" id="GO:0000155">
    <property type="term" value="F:phosphorelay sensor kinase activity"/>
    <property type="evidence" value="ECO:0007669"/>
    <property type="project" value="InterPro"/>
</dbReference>
<keyword evidence="18" id="KW-1185">Reference proteome</keyword>
<dbReference type="SMART" id="SM00387">
    <property type="entry name" value="HATPase_c"/>
    <property type="match status" value="1"/>
</dbReference>
<evidence type="ECO:0000256" key="6">
    <source>
        <dbReference type="ARBA" id="ARBA00022679"/>
    </source>
</evidence>
<evidence type="ECO:0000256" key="11">
    <source>
        <dbReference type="ARBA" id="ARBA00022989"/>
    </source>
</evidence>
<keyword evidence="4" id="KW-1003">Cell membrane</keyword>
<keyword evidence="9 17" id="KW-0418">Kinase</keyword>
<evidence type="ECO:0000259" key="15">
    <source>
        <dbReference type="PROSITE" id="PS50109"/>
    </source>
</evidence>
<dbReference type="PROSITE" id="PS50109">
    <property type="entry name" value="HIS_KIN"/>
    <property type="match status" value="1"/>
</dbReference>
<name>A0A318XSJ3_9FIRM</name>
<evidence type="ECO:0000313" key="18">
    <source>
        <dbReference type="Proteomes" id="UP000248132"/>
    </source>
</evidence>
<dbReference type="Pfam" id="PF02518">
    <property type="entry name" value="HATPase_c"/>
    <property type="match status" value="1"/>
</dbReference>
<gene>
    <name evidence="17" type="ORF">LY28_00773</name>
</gene>
<dbReference type="EC" id="2.7.13.3" evidence="3"/>
<keyword evidence="5" id="KW-0597">Phosphoprotein</keyword>
<dbReference type="InterPro" id="IPR036890">
    <property type="entry name" value="HATPase_C_sf"/>
</dbReference>
<dbReference type="InterPro" id="IPR036097">
    <property type="entry name" value="HisK_dim/P_sf"/>
</dbReference>
<feature type="transmembrane region" description="Helical" evidence="14">
    <location>
        <begin position="191"/>
        <end position="209"/>
    </location>
</feature>
<dbReference type="Gene3D" id="6.10.340.10">
    <property type="match status" value="1"/>
</dbReference>
<keyword evidence="6" id="KW-0808">Transferase</keyword>
<evidence type="ECO:0000313" key="17">
    <source>
        <dbReference type="EMBL" id="PYG89554.1"/>
    </source>
</evidence>
<comment type="subcellular location">
    <subcellularLocation>
        <location evidence="2">Cell membrane</location>
        <topology evidence="2">Multi-pass membrane protein</topology>
    </subcellularLocation>
</comment>
<dbReference type="InterPro" id="IPR003661">
    <property type="entry name" value="HisK_dim/P_dom"/>
</dbReference>
<accession>A0A318XSJ3</accession>
<proteinExistence type="predicted"/>
<dbReference type="FunFam" id="3.30.565.10:FF:000006">
    <property type="entry name" value="Sensor histidine kinase WalK"/>
    <property type="match status" value="1"/>
</dbReference>
<keyword evidence="11 14" id="KW-1133">Transmembrane helix</keyword>
<dbReference type="PRINTS" id="PR00344">
    <property type="entry name" value="BCTRLSENSOR"/>
</dbReference>
<dbReference type="CDD" id="cd06225">
    <property type="entry name" value="HAMP"/>
    <property type="match status" value="1"/>
</dbReference>
<dbReference type="Pfam" id="PF00672">
    <property type="entry name" value="HAMP"/>
    <property type="match status" value="1"/>
</dbReference>
<dbReference type="EMBL" id="QKMR01000003">
    <property type="protein sequence ID" value="PYG89554.1"/>
    <property type="molecule type" value="Genomic_DNA"/>
</dbReference>
<feature type="transmembrane region" description="Helical" evidence="14">
    <location>
        <begin position="12"/>
        <end position="35"/>
    </location>
</feature>
<evidence type="ECO:0000256" key="14">
    <source>
        <dbReference type="SAM" id="Phobius"/>
    </source>
</evidence>
<dbReference type="InterPro" id="IPR003660">
    <property type="entry name" value="HAMP_dom"/>
</dbReference>
<dbReference type="InterPro" id="IPR005467">
    <property type="entry name" value="His_kinase_dom"/>
</dbReference>
<feature type="domain" description="HAMP" evidence="16">
    <location>
        <begin position="211"/>
        <end position="263"/>
    </location>
</feature>
<dbReference type="GO" id="GO:0005524">
    <property type="term" value="F:ATP binding"/>
    <property type="evidence" value="ECO:0007669"/>
    <property type="project" value="UniProtKB-KW"/>
</dbReference>
<dbReference type="FunFam" id="1.10.287.130:FF:000001">
    <property type="entry name" value="Two-component sensor histidine kinase"/>
    <property type="match status" value="1"/>
</dbReference>
<evidence type="ECO:0000256" key="12">
    <source>
        <dbReference type="ARBA" id="ARBA00023012"/>
    </source>
</evidence>
<dbReference type="SUPFAM" id="SSF47384">
    <property type="entry name" value="Homodimeric domain of signal transducing histidine kinase"/>
    <property type="match status" value="1"/>
</dbReference>
<keyword evidence="12" id="KW-0902">Two-component regulatory system</keyword>
<dbReference type="SMART" id="SM00388">
    <property type="entry name" value="HisKA"/>
    <property type="match status" value="1"/>
</dbReference>
<evidence type="ECO:0000256" key="9">
    <source>
        <dbReference type="ARBA" id="ARBA00022777"/>
    </source>
</evidence>
<comment type="catalytic activity">
    <reaction evidence="1">
        <text>ATP + protein L-histidine = ADP + protein N-phospho-L-histidine.</text>
        <dbReference type="EC" id="2.7.13.3"/>
    </reaction>
</comment>
<keyword evidence="10" id="KW-0067">ATP-binding</keyword>
<evidence type="ECO:0000256" key="5">
    <source>
        <dbReference type="ARBA" id="ARBA00022553"/>
    </source>
</evidence>
<dbReference type="PANTHER" id="PTHR45528:SF1">
    <property type="entry name" value="SENSOR HISTIDINE KINASE CPXA"/>
    <property type="match status" value="1"/>
</dbReference>
<evidence type="ECO:0000256" key="3">
    <source>
        <dbReference type="ARBA" id="ARBA00012438"/>
    </source>
</evidence>